<dbReference type="Pfam" id="PF08238">
    <property type="entry name" value="Sel1"/>
    <property type="match status" value="4"/>
</dbReference>
<evidence type="ECO:0008006" key="4">
    <source>
        <dbReference type="Google" id="ProtNLM"/>
    </source>
</evidence>
<organism evidence="2 3">
    <name type="scientific">Skermanella aerolata</name>
    <dbReference type="NCBI Taxonomy" id="393310"/>
    <lineage>
        <taxon>Bacteria</taxon>
        <taxon>Pseudomonadati</taxon>
        <taxon>Pseudomonadota</taxon>
        <taxon>Alphaproteobacteria</taxon>
        <taxon>Rhodospirillales</taxon>
        <taxon>Azospirillaceae</taxon>
        <taxon>Skermanella</taxon>
    </lineage>
</organism>
<gene>
    <name evidence="2" type="ORF">SAE02_55330</name>
</gene>
<dbReference type="SMART" id="SM00671">
    <property type="entry name" value="SEL1"/>
    <property type="match status" value="4"/>
</dbReference>
<dbReference type="EMBL" id="BJYZ01000027">
    <property type="protein sequence ID" value="GEO41385.1"/>
    <property type="molecule type" value="Genomic_DNA"/>
</dbReference>
<dbReference type="InterPro" id="IPR011990">
    <property type="entry name" value="TPR-like_helical_dom_sf"/>
</dbReference>
<dbReference type="PANTHER" id="PTHR46430:SF1">
    <property type="entry name" value="CHITIN SYNTHASE REGULATOR SKT5-RELATED"/>
    <property type="match status" value="1"/>
</dbReference>
<dbReference type="RefSeq" id="WP_052831633.1">
    <property type="nucleotide sequence ID" value="NZ_BJYZ01000027.1"/>
</dbReference>
<reference evidence="2 3" key="1">
    <citation type="submission" date="2019-07" db="EMBL/GenBank/DDBJ databases">
        <title>Whole genome shotgun sequence of Skermanella aerolata NBRC 106429.</title>
        <authorList>
            <person name="Hosoyama A."/>
            <person name="Uohara A."/>
            <person name="Ohji S."/>
            <person name="Ichikawa N."/>
        </authorList>
    </citation>
    <scope>NUCLEOTIDE SEQUENCE [LARGE SCALE GENOMIC DNA]</scope>
    <source>
        <strain evidence="2 3">NBRC 106429</strain>
    </source>
</reference>
<proteinExistence type="predicted"/>
<accession>A0A512DY31</accession>
<dbReference type="Proteomes" id="UP000321523">
    <property type="component" value="Unassembled WGS sequence"/>
</dbReference>
<sequence length="228" mass="24525">MLGWEQLQLIYEAAEDSVAAGRYTNAAKLLASLLVQDPEPDHARIAAVLDALIEMSPEPSALINRAAMLLDPEMGDPDPERALALLQDAADQTEDPQHPEHALTALAHGMIADCYIQGAGVSADPDVGFSHYLLAAEYGNTKAAFNVGLAYDQGMFGQAVDRDEAKRFYRMAADGGEASAMTRLAVLYMTDQDPPDEVTIVDLLEAAVEQGDEDAAEILQNLQDDILP</sequence>
<keyword evidence="3" id="KW-1185">Reference proteome</keyword>
<dbReference type="SUPFAM" id="SSF81901">
    <property type="entry name" value="HCP-like"/>
    <property type="match status" value="1"/>
</dbReference>
<keyword evidence="1" id="KW-0677">Repeat</keyword>
<evidence type="ECO:0000256" key="1">
    <source>
        <dbReference type="ARBA" id="ARBA00022737"/>
    </source>
</evidence>
<dbReference type="InterPro" id="IPR006597">
    <property type="entry name" value="Sel1-like"/>
</dbReference>
<dbReference type="InterPro" id="IPR051726">
    <property type="entry name" value="Chitin_Synth_Reg"/>
</dbReference>
<evidence type="ECO:0000313" key="3">
    <source>
        <dbReference type="Proteomes" id="UP000321523"/>
    </source>
</evidence>
<dbReference type="PANTHER" id="PTHR46430">
    <property type="entry name" value="PROTEIN SKT5-RELATED"/>
    <property type="match status" value="1"/>
</dbReference>
<dbReference type="OrthoDB" id="9797030at2"/>
<dbReference type="Gene3D" id="1.25.40.10">
    <property type="entry name" value="Tetratricopeptide repeat domain"/>
    <property type="match status" value="1"/>
</dbReference>
<name>A0A512DY31_9PROT</name>
<evidence type="ECO:0000313" key="2">
    <source>
        <dbReference type="EMBL" id="GEO41385.1"/>
    </source>
</evidence>
<protein>
    <recommendedName>
        <fullName evidence="4">Sel1 repeat family protein</fullName>
    </recommendedName>
</protein>
<dbReference type="AlphaFoldDB" id="A0A512DY31"/>
<comment type="caution">
    <text evidence="2">The sequence shown here is derived from an EMBL/GenBank/DDBJ whole genome shotgun (WGS) entry which is preliminary data.</text>
</comment>